<dbReference type="AlphaFoldDB" id="A0A6A4GMI4"/>
<dbReference type="Proteomes" id="UP000799118">
    <property type="component" value="Unassembled WGS sequence"/>
</dbReference>
<proteinExistence type="predicted"/>
<gene>
    <name evidence="3" type="ORF">BT96DRAFT_948755</name>
</gene>
<keyword evidence="2" id="KW-0067">ATP-binding</keyword>
<dbReference type="EMBL" id="ML769836">
    <property type="protein sequence ID" value="KAE9386941.1"/>
    <property type="molecule type" value="Genomic_DNA"/>
</dbReference>
<sequence>MILLECNLEVELKMLSWVSFPDDKCLAGELPSGILTHAKFGELNVGLFKKTMMPVEQVLKDANIKKDDINEGINHDEAIVYGANRVVFSLEGTADVVLVHPLIMIELIPCNIAIPSYREISNQKHSVILRAQKENEGAGPE</sequence>
<keyword evidence="4" id="KW-1185">Reference proteome</keyword>
<dbReference type="Gene3D" id="3.30.420.40">
    <property type="match status" value="1"/>
</dbReference>
<dbReference type="Gene3D" id="3.90.640.10">
    <property type="entry name" value="Actin, Chain A, domain 4"/>
    <property type="match status" value="1"/>
</dbReference>
<evidence type="ECO:0000313" key="4">
    <source>
        <dbReference type="Proteomes" id="UP000799118"/>
    </source>
</evidence>
<dbReference type="GO" id="GO:0005524">
    <property type="term" value="F:ATP binding"/>
    <property type="evidence" value="ECO:0007669"/>
    <property type="project" value="UniProtKB-KW"/>
</dbReference>
<name>A0A6A4GMI4_9AGAR</name>
<dbReference type="GO" id="GO:0140662">
    <property type="term" value="F:ATP-dependent protein folding chaperone"/>
    <property type="evidence" value="ECO:0007669"/>
    <property type="project" value="InterPro"/>
</dbReference>
<accession>A0A6A4GMI4</accession>
<evidence type="ECO:0000313" key="3">
    <source>
        <dbReference type="EMBL" id="KAE9386941.1"/>
    </source>
</evidence>
<dbReference type="InterPro" id="IPR043129">
    <property type="entry name" value="ATPase_NBD"/>
</dbReference>
<dbReference type="OrthoDB" id="3254459at2759"/>
<keyword evidence="1" id="KW-0547">Nucleotide-binding</keyword>
<reference evidence="3" key="1">
    <citation type="journal article" date="2019" name="Environ. Microbiol.">
        <title>Fungal ecological strategies reflected in gene transcription - a case study of two litter decomposers.</title>
        <authorList>
            <person name="Barbi F."/>
            <person name="Kohler A."/>
            <person name="Barry K."/>
            <person name="Baskaran P."/>
            <person name="Daum C."/>
            <person name="Fauchery L."/>
            <person name="Ihrmark K."/>
            <person name="Kuo A."/>
            <person name="LaButti K."/>
            <person name="Lipzen A."/>
            <person name="Morin E."/>
            <person name="Grigoriev I.V."/>
            <person name="Henrissat B."/>
            <person name="Lindahl B."/>
            <person name="Martin F."/>
        </authorList>
    </citation>
    <scope>NUCLEOTIDE SEQUENCE</scope>
    <source>
        <strain evidence="3">JB14</strain>
    </source>
</reference>
<protein>
    <submittedName>
        <fullName evidence="3">Uncharacterized protein</fullName>
    </submittedName>
</protein>
<evidence type="ECO:0000256" key="1">
    <source>
        <dbReference type="ARBA" id="ARBA00022741"/>
    </source>
</evidence>
<evidence type="ECO:0000256" key="2">
    <source>
        <dbReference type="ARBA" id="ARBA00022840"/>
    </source>
</evidence>
<dbReference type="Pfam" id="PF00012">
    <property type="entry name" value="HSP70"/>
    <property type="match status" value="1"/>
</dbReference>
<dbReference type="InterPro" id="IPR013126">
    <property type="entry name" value="Hsp_70_fam"/>
</dbReference>
<dbReference type="SUPFAM" id="SSF53067">
    <property type="entry name" value="Actin-like ATPase domain"/>
    <property type="match status" value="1"/>
</dbReference>
<organism evidence="3 4">
    <name type="scientific">Gymnopus androsaceus JB14</name>
    <dbReference type="NCBI Taxonomy" id="1447944"/>
    <lineage>
        <taxon>Eukaryota</taxon>
        <taxon>Fungi</taxon>
        <taxon>Dikarya</taxon>
        <taxon>Basidiomycota</taxon>
        <taxon>Agaricomycotina</taxon>
        <taxon>Agaricomycetes</taxon>
        <taxon>Agaricomycetidae</taxon>
        <taxon>Agaricales</taxon>
        <taxon>Marasmiineae</taxon>
        <taxon>Omphalotaceae</taxon>
        <taxon>Gymnopus</taxon>
    </lineage>
</organism>